<feature type="domain" description="BPTI/Kunitz inhibitor" evidence="10">
    <location>
        <begin position="136"/>
        <end position="186"/>
    </location>
</feature>
<evidence type="ECO:0000256" key="2">
    <source>
        <dbReference type="ARBA" id="ARBA00022690"/>
    </source>
</evidence>
<evidence type="ECO:0000313" key="12">
    <source>
        <dbReference type="EMBL" id="KAG9340500.1"/>
    </source>
</evidence>
<dbReference type="Proteomes" id="UP000824540">
    <property type="component" value="Unassembled WGS sequence"/>
</dbReference>
<dbReference type="InterPro" id="IPR002223">
    <property type="entry name" value="Kunitz_BPTI"/>
</dbReference>
<gene>
    <name evidence="12" type="ORF">JZ751_021320</name>
</gene>
<dbReference type="SUPFAM" id="SSF57362">
    <property type="entry name" value="BPTI-like"/>
    <property type="match status" value="3"/>
</dbReference>
<evidence type="ECO:0000313" key="13">
    <source>
        <dbReference type="Proteomes" id="UP000824540"/>
    </source>
</evidence>
<keyword evidence="7" id="KW-0325">Glycoprotein</keyword>
<feature type="compositionally biased region" description="Low complexity" evidence="8">
    <location>
        <begin position="363"/>
        <end position="373"/>
    </location>
</feature>
<feature type="chain" id="PRO_5035889511" evidence="9">
    <location>
        <begin position="21"/>
        <end position="414"/>
    </location>
</feature>
<feature type="signal peptide" evidence="9">
    <location>
        <begin position="1"/>
        <end position="20"/>
    </location>
</feature>
<comment type="caution">
    <text evidence="12">The sequence shown here is derived from an EMBL/GenBank/DDBJ whole genome shotgun (WGS) entry which is preliminary data.</text>
</comment>
<evidence type="ECO:0000256" key="3">
    <source>
        <dbReference type="ARBA" id="ARBA00022729"/>
    </source>
</evidence>
<proteinExistence type="predicted"/>
<feature type="region of interest" description="Disordered" evidence="8">
    <location>
        <begin position="341"/>
        <end position="376"/>
    </location>
</feature>
<keyword evidence="2" id="KW-0646">Protease inhibitor</keyword>
<dbReference type="PROSITE" id="PS00280">
    <property type="entry name" value="BPTI_KUNITZ_1"/>
    <property type="match status" value="2"/>
</dbReference>
<evidence type="ECO:0000256" key="5">
    <source>
        <dbReference type="ARBA" id="ARBA00023136"/>
    </source>
</evidence>
<dbReference type="Gene3D" id="4.10.410.10">
    <property type="entry name" value="Pancreatic trypsin inhibitor Kunitz domain"/>
    <property type="match status" value="3"/>
</dbReference>
<dbReference type="PRINTS" id="PR00759">
    <property type="entry name" value="BASICPTASE"/>
</dbReference>
<accession>A0A8T2NMP5</accession>
<evidence type="ECO:0000259" key="10">
    <source>
        <dbReference type="PROSITE" id="PS50279"/>
    </source>
</evidence>
<evidence type="ECO:0000256" key="1">
    <source>
        <dbReference type="ARBA" id="ARBA00004370"/>
    </source>
</evidence>
<feature type="domain" description="BPTI/Kunitz inhibitor" evidence="10">
    <location>
        <begin position="216"/>
        <end position="266"/>
    </location>
</feature>
<evidence type="ECO:0000259" key="11">
    <source>
        <dbReference type="PROSITE" id="PS50986"/>
    </source>
</evidence>
<reference evidence="12" key="1">
    <citation type="thesis" date="2021" institute="BYU ScholarsArchive" country="Provo, UT, USA">
        <title>Applications of and Algorithms for Genome Assembly and Genomic Analyses with an Emphasis on Marine Teleosts.</title>
        <authorList>
            <person name="Pickett B.D."/>
        </authorList>
    </citation>
    <scope>NUCLEOTIDE SEQUENCE</scope>
    <source>
        <strain evidence="12">HI-2016</strain>
    </source>
</reference>
<keyword evidence="4" id="KW-0722">Serine protease inhibitor</keyword>
<protein>
    <submittedName>
        <fullName evidence="12">Uncharacterized protein</fullName>
    </submittedName>
</protein>
<dbReference type="GO" id="GO:0004867">
    <property type="term" value="F:serine-type endopeptidase inhibitor activity"/>
    <property type="evidence" value="ECO:0007669"/>
    <property type="project" value="UniProtKB-KW"/>
</dbReference>
<evidence type="ECO:0000256" key="8">
    <source>
        <dbReference type="SAM" id="MobiDB-lite"/>
    </source>
</evidence>
<dbReference type="InterPro" id="IPR020901">
    <property type="entry name" value="Prtase_inh_Kunz-CS"/>
</dbReference>
<keyword evidence="5" id="KW-0472">Membrane</keyword>
<dbReference type="CDD" id="cd00109">
    <property type="entry name" value="Kunitz-type"/>
    <property type="match status" value="1"/>
</dbReference>
<comment type="subcellular location">
    <subcellularLocation>
        <location evidence="1">Membrane</location>
    </subcellularLocation>
</comment>
<feature type="domain" description="BPTI/Kunitz inhibitor" evidence="10">
    <location>
        <begin position="284"/>
        <end position="334"/>
    </location>
</feature>
<dbReference type="SMART" id="SM00131">
    <property type="entry name" value="KU"/>
    <property type="match status" value="3"/>
</dbReference>
<dbReference type="PROSITE" id="PS50986">
    <property type="entry name" value="MANSC"/>
    <property type="match status" value="1"/>
</dbReference>
<evidence type="ECO:0000256" key="6">
    <source>
        <dbReference type="ARBA" id="ARBA00023157"/>
    </source>
</evidence>
<dbReference type="Pfam" id="PF07502">
    <property type="entry name" value="MANEC"/>
    <property type="match status" value="1"/>
</dbReference>
<dbReference type="PROSITE" id="PS50279">
    <property type="entry name" value="BPTI_KUNITZ_2"/>
    <property type="match status" value="3"/>
</dbReference>
<feature type="domain" description="MANSC" evidence="11">
    <location>
        <begin position="33"/>
        <end position="113"/>
    </location>
</feature>
<dbReference type="EMBL" id="JAFBMS010000042">
    <property type="protein sequence ID" value="KAG9340500.1"/>
    <property type="molecule type" value="Genomic_DNA"/>
</dbReference>
<dbReference type="FunFam" id="4.10.410.10:FF:000006">
    <property type="entry name" value="Serine peptidase inhibitor, Kunitz type 1"/>
    <property type="match status" value="1"/>
</dbReference>
<dbReference type="InterPro" id="IPR036880">
    <property type="entry name" value="Kunitz_BPTI_sf"/>
</dbReference>
<evidence type="ECO:0000256" key="7">
    <source>
        <dbReference type="ARBA" id="ARBA00023180"/>
    </source>
</evidence>
<dbReference type="InterPro" id="IPR011106">
    <property type="entry name" value="MANSC_N"/>
</dbReference>
<feature type="non-terminal residue" evidence="12">
    <location>
        <position position="414"/>
    </location>
</feature>
<keyword evidence="6" id="KW-1015">Disulfide bond</keyword>
<dbReference type="GO" id="GO:0016020">
    <property type="term" value="C:membrane"/>
    <property type="evidence" value="ECO:0007669"/>
    <property type="project" value="UniProtKB-SubCell"/>
</dbReference>
<evidence type="ECO:0000256" key="9">
    <source>
        <dbReference type="SAM" id="SignalP"/>
    </source>
</evidence>
<dbReference type="FunFam" id="4.10.410.10:FF:000004">
    <property type="entry name" value="Tissue factor pathway inhibitor"/>
    <property type="match status" value="1"/>
</dbReference>
<name>A0A8T2NMP5_9TELE</name>
<dbReference type="Pfam" id="PF00014">
    <property type="entry name" value="Kunitz_BPTI"/>
    <property type="match status" value="3"/>
</dbReference>
<dbReference type="PANTHER" id="PTHR47247:SF1">
    <property type="entry name" value="KUNITZ-TYPE PROTEASE INHIBITOR 2"/>
    <property type="match status" value="1"/>
</dbReference>
<dbReference type="PANTHER" id="PTHR47247">
    <property type="entry name" value="KUNITZ-TYPE PROTEASE INHIBITOR 2"/>
    <property type="match status" value="1"/>
</dbReference>
<dbReference type="OrthoDB" id="5950222at2759"/>
<organism evidence="12 13">
    <name type="scientific">Albula glossodonta</name>
    <name type="common">roundjaw bonefish</name>
    <dbReference type="NCBI Taxonomy" id="121402"/>
    <lineage>
        <taxon>Eukaryota</taxon>
        <taxon>Metazoa</taxon>
        <taxon>Chordata</taxon>
        <taxon>Craniata</taxon>
        <taxon>Vertebrata</taxon>
        <taxon>Euteleostomi</taxon>
        <taxon>Actinopterygii</taxon>
        <taxon>Neopterygii</taxon>
        <taxon>Teleostei</taxon>
        <taxon>Albuliformes</taxon>
        <taxon>Albulidae</taxon>
        <taxon>Albula</taxon>
    </lineage>
</organism>
<dbReference type="CDD" id="cd22592">
    <property type="entry name" value="Kunitz_BPTI"/>
    <property type="match status" value="1"/>
</dbReference>
<dbReference type="SMART" id="SM00765">
    <property type="entry name" value="MANEC"/>
    <property type="match status" value="1"/>
</dbReference>
<evidence type="ECO:0000256" key="4">
    <source>
        <dbReference type="ARBA" id="ARBA00022900"/>
    </source>
</evidence>
<dbReference type="InterPro" id="IPR013980">
    <property type="entry name" value="MANSC_dom"/>
</dbReference>
<dbReference type="AlphaFoldDB" id="A0A8T2NMP5"/>
<keyword evidence="3 9" id="KW-0732">Signal</keyword>
<sequence>MTQVFHVALLCLLVSSPVNGQENQECSKDFEKTLVGQGLDYDASLKNGASVEGPLKNVSNPAACLAACCNKEACHLAIVGYPQDGLAQCYLVNCMQDGKDVCQMRKMTAFTAYKKRQLQASPRVENRSAAESADRCAAPMVVGSCRAAFPRFYYDAANQSCRQFIYGGCGGNANNFETLAACKAACNGSRVAEMSNEVPSGPVARRMTSTDLDEVCQAKPMTGPCRASILRFFYNSSTGACQSFIYGGCRGNRNNHASADECLATCTVTVVPSGKKAPSDEKSCAGKGDPGPCRAAFSKFYFDSDTTSCQPFIYGGCQGNGNRYDSVADCMFHCTGTEGNLDEHGQHPNRWTPDEGPPTPLPRRQAGAAARGPAGHGAERLGGEACDWAAVPGTPPIPCVPSHSMLLLKPLCLE</sequence>
<keyword evidence="13" id="KW-1185">Reference proteome</keyword>